<evidence type="ECO:0000313" key="3">
    <source>
        <dbReference type="Proteomes" id="UP000198211"/>
    </source>
</evidence>
<gene>
    <name evidence="2" type="ORF">PHMEG_00032275</name>
</gene>
<evidence type="ECO:0000256" key="1">
    <source>
        <dbReference type="SAM" id="SignalP"/>
    </source>
</evidence>
<organism evidence="2 3">
    <name type="scientific">Phytophthora megakarya</name>
    <dbReference type="NCBI Taxonomy" id="4795"/>
    <lineage>
        <taxon>Eukaryota</taxon>
        <taxon>Sar</taxon>
        <taxon>Stramenopiles</taxon>
        <taxon>Oomycota</taxon>
        <taxon>Peronosporomycetes</taxon>
        <taxon>Peronosporales</taxon>
        <taxon>Peronosporaceae</taxon>
        <taxon>Phytophthora</taxon>
    </lineage>
</organism>
<feature type="chain" id="PRO_5012488664" evidence="1">
    <location>
        <begin position="22"/>
        <end position="113"/>
    </location>
</feature>
<protein>
    <submittedName>
        <fullName evidence="2">RxLR effector protein</fullName>
    </submittedName>
</protein>
<keyword evidence="3" id="KW-1185">Reference proteome</keyword>
<name>A0A225UWQ5_9STRA</name>
<dbReference type="AlphaFoldDB" id="A0A225UWQ5"/>
<keyword evidence="1" id="KW-0732">Signal</keyword>
<comment type="caution">
    <text evidence="2">The sequence shown here is derived from an EMBL/GenBank/DDBJ whole genome shotgun (WGS) entry which is preliminary data.</text>
</comment>
<dbReference type="Proteomes" id="UP000198211">
    <property type="component" value="Unassembled WGS sequence"/>
</dbReference>
<reference evidence="3" key="1">
    <citation type="submission" date="2017-03" db="EMBL/GenBank/DDBJ databases">
        <title>Phytopthora megakarya and P. palmivora, two closely related causual agents of cacao black pod achieved similar genome size and gene model numbers by different mechanisms.</title>
        <authorList>
            <person name="Ali S."/>
            <person name="Shao J."/>
            <person name="Larry D.J."/>
            <person name="Kronmiller B."/>
            <person name="Shen D."/>
            <person name="Strem M.D."/>
            <person name="Melnick R.L."/>
            <person name="Guiltinan M.J."/>
            <person name="Tyler B.M."/>
            <person name="Meinhardt L.W."/>
            <person name="Bailey B.A."/>
        </authorList>
    </citation>
    <scope>NUCLEOTIDE SEQUENCE [LARGE SCALE GENOMIC DNA]</scope>
    <source>
        <strain evidence="3">zdho120</strain>
    </source>
</reference>
<sequence>MCQRFFLKLLLLVNFAALLHGLTNNKEASQPHRDIRDSVAKTQNTIDAASEERFHLKNLLRGFKKNPKAAKVFQSNPSFAKTLNKDPQLTMKVLRDPEVSKLGAALKKNLLHW</sequence>
<evidence type="ECO:0000313" key="2">
    <source>
        <dbReference type="EMBL" id="OWY97248.1"/>
    </source>
</evidence>
<proteinExistence type="predicted"/>
<feature type="signal peptide" evidence="1">
    <location>
        <begin position="1"/>
        <end position="21"/>
    </location>
</feature>
<dbReference type="EMBL" id="NBNE01010685">
    <property type="protein sequence ID" value="OWY97248.1"/>
    <property type="molecule type" value="Genomic_DNA"/>
</dbReference>
<accession>A0A225UWQ5</accession>